<protein>
    <submittedName>
        <fullName evidence="5">Lantibiotic transport ATP-binding protein SrtF</fullName>
    </submittedName>
</protein>
<dbReference type="PANTHER" id="PTHR42939:SF1">
    <property type="entry name" value="ABC TRANSPORTER ATP-BINDING PROTEIN ALBC-RELATED"/>
    <property type="match status" value="1"/>
</dbReference>
<dbReference type="InterPro" id="IPR051782">
    <property type="entry name" value="ABC_Transporter_VariousFunc"/>
</dbReference>
<keyword evidence="6" id="KW-1185">Reference proteome</keyword>
<dbReference type="eggNOG" id="COG1131">
    <property type="taxonomic scope" value="Bacteria"/>
</dbReference>
<dbReference type="PROSITE" id="PS50893">
    <property type="entry name" value="ABC_TRANSPORTER_2"/>
    <property type="match status" value="1"/>
</dbReference>
<proteinExistence type="predicted"/>
<keyword evidence="3 5" id="KW-0067">ATP-binding</keyword>
<name>A0A097AP39_THEKI</name>
<evidence type="ECO:0000313" key="6">
    <source>
        <dbReference type="Proteomes" id="UP000029669"/>
    </source>
</evidence>
<dbReference type="EMBL" id="CP009170">
    <property type="protein sequence ID" value="AIS51563.1"/>
    <property type="molecule type" value="Genomic_DNA"/>
</dbReference>
<evidence type="ECO:0000256" key="3">
    <source>
        <dbReference type="ARBA" id="ARBA00022840"/>
    </source>
</evidence>
<dbReference type="CDD" id="cd03230">
    <property type="entry name" value="ABC_DR_subfamily_A"/>
    <property type="match status" value="1"/>
</dbReference>
<dbReference type="STRING" id="2325.TKV_c03590"/>
<organism evidence="5 6">
    <name type="scientific">Thermoanaerobacter kivui</name>
    <name type="common">Acetogenium kivui</name>
    <dbReference type="NCBI Taxonomy" id="2325"/>
    <lineage>
        <taxon>Bacteria</taxon>
        <taxon>Bacillati</taxon>
        <taxon>Bacillota</taxon>
        <taxon>Clostridia</taxon>
        <taxon>Thermoanaerobacterales</taxon>
        <taxon>Thermoanaerobacteraceae</taxon>
        <taxon>Thermoanaerobacter</taxon>
    </lineage>
</organism>
<keyword evidence="1" id="KW-0813">Transport</keyword>
<dbReference type="Pfam" id="PF00005">
    <property type="entry name" value="ABC_tran"/>
    <property type="match status" value="1"/>
</dbReference>
<evidence type="ECO:0000259" key="4">
    <source>
        <dbReference type="PROSITE" id="PS50893"/>
    </source>
</evidence>
<dbReference type="SMART" id="SM00382">
    <property type="entry name" value="AAA"/>
    <property type="match status" value="1"/>
</dbReference>
<accession>A0A097AP39</accession>
<dbReference type="InterPro" id="IPR017871">
    <property type="entry name" value="ABC_transporter-like_CS"/>
</dbReference>
<dbReference type="GO" id="GO:0005524">
    <property type="term" value="F:ATP binding"/>
    <property type="evidence" value="ECO:0007669"/>
    <property type="project" value="UniProtKB-KW"/>
</dbReference>
<dbReference type="HOGENOM" id="CLU_000604_1_2_9"/>
<dbReference type="Proteomes" id="UP000029669">
    <property type="component" value="Chromosome"/>
</dbReference>
<dbReference type="PANTHER" id="PTHR42939">
    <property type="entry name" value="ABC TRANSPORTER ATP-BINDING PROTEIN ALBC-RELATED"/>
    <property type="match status" value="1"/>
</dbReference>
<feature type="domain" description="ABC transporter" evidence="4">
    <location>
        <begin position="4"/>
        <end position="228"/>
    </location>
</feature>
<dbReference type="Gene3D" id="3.40.50.300">
    <property type="entry name" value="P-loop containing nucleotide triphosphate hydrolases"/>
    <property type="match status" value="1"/>
</dbReference>
<dbReference type="GO" id="GO:0016887">
    <property type="term" value="F:ATP hydrolysis activity"/>
    <property type="evidence" value="ECO:0007669"/>
    <property type="project" value="InterPro"/>
</dbReference>
<gene>
    <name evidence="5" type="primary">srtF</name>
    <name evidence="5" type="ORF">TKV_c03590</name>
</gene>
<evidence type="ECO:0000256" key="2">
    <source>
        <dbReference type="ARBA" id="ARBA00022741"/>
    </source>
</evidence>
<evidence type="ECO:0000313" key="5">
    <source>
        <dbReference type="EMBL" id="AIS51563.1"/>
    </source>
</evidence>
<keyword evidence="2" id="KW-0547">Nucleotide-binding</keyword>
<dbReference type="RefSeq" id="WP_049684515.1">
    <property type="nucleotide sequence ID" value="NZ_CP009170.1"/>
</dbReference>
<dbReference type="InterPro" id="IPR003593">
    <property type="entry name" value="AAA+_ATPase"/>
</dbReference>
<dbReference type="InterPro" id="IPR027417">
    <property type="entry name" value="P-loop_NTPase"/>
</dbReference>
<dbReference type="SUPFAM" id="SSF52540">
    <property type="entry name" value="P-loop containing nucleoside triphosphate hydrolases"/>
    <property type="match status" value="1"/>
</dbReference>
<reference evidence="6" key="1">
    <citation type="journal article" date="2015" name="Genome Announc.">
        <title>Whole-Genome Sequences of 80 Environmental and Clinical Isolates of Burkholderia pseudomallei.</title>
        <authorList>
            <person name="Johnson S.L."/>
            <person name="Baker A.L."/>
            <person name="Chain P.S."/>
            <person name="Currie B.J."/>
            <person name="Daligault H.E."/>
            <person name="Davenport K.W."/>
            <person name="Davis C.B."/>
            <person name="Inglis T.J."/>
            <person name="Kaestli M."/>
            <person name="Koren S."/>
            <person name="Mayo M."/>
            <person name="Merritt A.J."/>
            <person name="Price E.P."/>
            <person name="Sarovich D.S."/>
            <person name="Warner J."/>
            <person name="Rosovitz M.J."/>
        </authorList>
    </citation>
    <scope>NUCLEOTIDE SEQUENCE [LARGE SCALE GENOMIC DNA]</scope>
    <source>
        <strain evidence="6">DSM 2030</strain>
    </source>
</reference>
<dbReference type="KEGG" id="tki:TKV_c03590"/>
<dbReference type="OrthoDB" id="9804819at2"/>
<evidence type="ECO:0000256" key="1">
    <source>
        <dbReference type="ARBA" id="ARBA00022448"/>
    </source>
</evidence>
<dbReference type="PROSITE" id="PS00211">
    <property type="entry name" value="ABC_TRANSPORTER_1"/>
    <property type="match status" value="1"/>
</dbReference>
<dbReference type="InterPro" id="IPR003439">
    <property type="entry name" value="ABC_transporter-like_ATP-bd"/>
</dbReference>
<sequence length="270" mass="31199">MKIIEVKELKKSINGNPVLKNVNMMVFKGEIYGFLGKNGAGKTTTLRIILGLLKRDGGEIKIFGENLSRGHFKKIGVMFEYETLNLEWTVLDNLRQTCYIYGIEKREIYKYLDIIEFSRNDVYKKVKQLSKGMKRKVSLINAILPEPELLILDEPTSGLDPEMQLTIREILLEFKSKGKTILFSSHNLNEVQKISDRIGLIKGGETLLEIQIKKELYLVEGNYPELLDNKVKDKNLYVVDEKVIKEFNIQKYQAIKDIEELYIKIMGMEA</sequence>
<dbReference type="AlphaFoldDB" id="A0A097AP39"/>